<comment type="caution">
    <text evidence="2">The sequence shown here is derived from an EMBL/GenBank/DDBJ whole genome shotgun (WGS) entry which is preliminary data.</text>
</comment>
<keyword evidence="1" id="KW-0732">Signal</keyword>
<organism evidence="2 4">
    <name type="scientific">Bacteroides intestinalis</name>
    <dbReference type="NCBI Taxonomy" id="329854"/>
    <lineage>
        <taxon>Bacteria</taxon>
        <taxon>Pseudomonadati</taxon>
        <taxon>Bacteroidota</taxon>
        <taxon>Bacteroidia</taxon>
        <taxon>Bacteroidales</taxon>
        <taxon>Bacteroidaceae</taxon>
        <taxon>Bacteroides</taxon>
    </lineage>
</organism>
<sequence length="539" mass="61632">MIMKKYFVSLFCIAAFCACTDQVNEFPSQPDGSQSKTIVQAPLDQVTAQKKFAKALSKAVSNSLDVRKFLKAEAVAQFDNDYDIFYPLVKNKIVYDKQSLRDILLSYCKDENELVQIEQSLPLLNILVPDLSLFWDFNAEKWNVDDKEVSVICRDDKDNTLYENGENIGKMTTGDIPDFPCLVVKNNERMKVSSVKTRSGEATYEFLSDAFDGSKRKLQTRHYEEDINLQPTEDLEAYVNGSEIMSSVKDAWNEFKNVPNAYQRDYIYYGITKENKPGTLNRYIREKLYRFRIAANAYSAINDPTQDPTLQDTQKNKGYLTNEEIIQKIWTDGNFEFHFKSYISGEDSKEAMEAKLTFTINPRDAFSLEKIHLKHKNSTAFRQSKNFYTVDAKNLRSKWIYPEKSDKNADDLVFTLPWDLYNKSLSIFMFVEEWDKGQTITQEKSVVSEFVNKADFSIEGSGSIGKVSLSTKLGYGFSHTKTVSNKATIQTTVESDPLGTLYFQYNDPIIRDEINGTYKLYNVSSGSVVATLLPVDSSK</sequence>
<evidence type="ECO:0000313" key="3">
    <source>
        <dbReference type="EMBL" id="RHN03523.1"/>
    </source>
</evidence>
<dbReference type="PROSITE" id="PS51257">
    <property type="entry name" value="PROKAR_LIPOPROTEIN"/>
    <property type="match status" value="1"/>
</dbReference>
<dbReference type="Proteomes" id="UP000284772">
    <property type="component" value="Unassembled WGS sequence"/>
</dbReference>
<gene>
    <name evidence="2" type="ORF">DWX27_15705</name>
    <name evidence="3" type="ORF">DWZ32_20170</name>
</gene>
<dbReference type="EMBL" id="QRWT01000019">
    <property type="protein sequence ID" value="RGT49403.1"/>
    <property type="molecule type" value="Genomic_DNA"/>
</dbReference>
<evidence type="ECO:0000256" key="1">
    <source>
        <dbReference type="SAM" id="SignalP"/>
    </source>
</evidence>
<proteinExistence type="predicted"/>
<reference evidence="4 5" key="1">
    <citation type="submission" date="2018-08" db="EMBL/GenBank/DDBJ databases">
        <title>A genome reference for cultivated species of the human gut microbiota.</title>
        <authorList>
            <person name="Zou Y."/>
            <person name="Xue W."/>
            <person name="Luo G."/>
        </authorList>
    </citation>
    <scope>NUCLEOTIDE SEQUENCE [LARGE SCALE GENOMIC DNA]</scope>
    <source>
        <strain evidence="2 4">AF19-10AC</strain>
        <strain evidence="3 5">AF31-23</strain>
    </source>
</reference>
<dbReference type="Proteomes" id="UP000286003">
    <property type="component" value="Unassembled WGS sequence"/>
</dbReference>
<feature type="chain" id="PRO_5043182391" evidence="1">
    <location>
        <begin position="21"/>
        <end position="539"/>
    </location>
</feature>
<feature type="signal peptide" evidence="1">
    <location>
        <begin position="1"/>
        <end position="20"/>
    </location>
</feature>
<protein>
    <submittedName>
        <fullName evidence="2">Uncharacterized protein</fullName>
    </submittedName>
</protein>
<dbReference type="EMBL" id="QRQM01000030">
    <property type="protein sequence ID" value="RHN03523.1"/>
    <property type="molecule type" value="Genomic_DNA"/>
</dbReference>
<evidence type="ECO:0000313" key="4">
    <source>
        <dbReference type="Proteomes" id="UP000284772"/>
    </source>
</evidence>
<evidence type="ECO:0000313" key="2">
    <source>
        <dbReference type="EMBL" id="RGT49403.1"/>
    </source>
</evidence>
<dbReference type="AlphaFoldDB" id="A0A3E4KYL8"/>
<evidence type="ECO:0000313" key="5">
    <source>
        <dbReference type="Proteomes" id="UP000286003"/>
    </source>
</evidence>
<name>A0A3E4KYL8_9BACE</name>
<accession>A0A3E4KYL8</accession>